<sequence length="493" mass="58135">MTEQPTKKRIKPITKPTRSFQGNKKYLNFYNQFVDQTFKPQFQSSDLTSNFITNSGKTYPYNIDNITLGEEGTKWSSIEKEIFFNLLNKYSTISRILSNKDIWLINLPNKSMIEIIQYFKILSNKLKKFKKNKKLKLKLIKYSELPISFEISPFMLKFESLQSELISIRENYKLSERNDPLKKLNLELDSERSIIDINTIFKSIKNINNMSIDSLVLFEKLSKLIIKKIINNVLLYTNYSDDDDVKKKKNSIKAKDIRTGIECLNYNHPDIYFHIKNSLKLPDKLITISPFIDELQEEDDEKPKQNTIKSLMNLQQLKEDEKIEKEYSFLSEGGDSPLERYLNYKETQELERQDLENSRMYERGLIMMLMSDELRNEQGFNEEDEELANVWIDQVRKQQQEEESGVEMEEEETSDIENSDDEDMEIDDEIKRITNEAISTDDQEEQTEVVVAEEEDSDEPVEIPVPKSKHGHKYSQHSINKKLTKFSYKFASY</sequence>
<feature type="region of interest" description="Disordered" evidence="1">
    <location>
        <begin position="398"/>
        <end position="476"/>
    </location>
</feature>
<dbReference type="EMBL" id="GG692415">
    <property type="protein sequence ID" value="EER30089.1"/>
    <property type="molecule type" value="Genomic_DNA"/>
</dbReference>
<feature type="compositionally biased region" description="Acidic residues" evidence="1">
    <location>
        <begin position="401"/>
        <end position="428"/>
    </location>
</feature>
<proteinExistence type="predicted"/>
<dbReference type="GeneID" id="8296252"/>
<accession>C5MJL0</accession>
<dbReference type="InterPro" id="IPR039601">
    <property type="entry name" value="Rrn5"/>
</dbReference>
<gene>
    <name evidence="2" type="ORF">CTRG_06253</name>
</gene>
<evidence type="ECO:0000313" key="2">
    <source>
        <dbReference type="EMBL" id="EER30089.1"/>
    </source>
</evidence>
<organism evidence="2 3">
    <name type="scientific">Candida tropicalis (strain ATCC MYA-3404 / T1)</name>
    <name type="common">Yeast</name>
    <dbReference type="NCBI Taxonomy" id="294747"/>
    <lineage>
        <taxon>Eukaryota</taxon>
        <taxon>Fungi</taxon>
        <taxon>Dikarya</taxon>
        <taxon>Ascomycota</taxon>
        <taxon>Saccharomycotina</taxon>
        <taxon>Pichiomycetes</taxon>
        <taxon>Debaryomycetaceae</taxon>
        <taxon>Candida/Lodderomyces clade</taxon>
        <taxon>Candida</taxon>
    </lineage>
</organism>
<dbReference type="VEuPathDB" id="FungiDB:CTRG_06253"/>
<feature type="compositionally biased region" description="Basic residues" evidence="1">
    <location>
        <begin position="467"/>
        <end position="476"/>
    </location>
</feature>
<dbReference type="PANTHER" id="PTHR28079:SF1">
    <property type="entry name" value="RNA POLYMERASE I-SPECIFIC TRANSCRIPTION INITIATION FACTOR RRN5"/>
    <property type="match status" value="1"/>
</dbReference>
<dbReference type="RefSeq" id="XP_002547821.1">
    <property type="nucleotide sequence ID" value="XM_002547775.1"/>
</dbReference>
<dbReference type="GO" id="GO:0001181">
    <property type="term" value="F:RNA polymerase I general transcription initiation factor activity"/>
    <property type="evidence" value="ECO:0007669"/>
    <property type="project" value="TreeGrafter"/>
</dbReference>
<dbReference type="AlphaFoldDB" id="C5MJL0"/>
<dbReference type="GO" id="GO:0000500">
    <property type="term" value="C:RNA polymerase I upstream activating factor complex"/>
    <property type="evidence" value="ECO:0007669"/>
    <property type="project" value="InterPro"/>
</dbReference>
<evidence type="ECO:0000256" key="1">
    <source>
        <dbReference type="SAM" id="MobiDB-lite"/>
    </source>
</evidence>
<dbReference type="Proteomes" id="UP000002037">
    <property type="component" value="Unassembled WGS sequence"/>
</dbReference>
<dbReference type="STRING" id="294747.C5MJL0"/>
<feature type="compositionally biased region" description="Acidic residues" evidence="1">
    <location>
        <begin position="439"/>
        <end position="461"/>
    </location>
</feature>
<dbReference type="KEGG" id="ctp:CTRG_06253"/>
<dbReference type="PANTHER" id="PTHR28079">
    <property type="entry name" value="RNA POLYMERASE I-SPECIFIC TRANSCRIPTION INITIATION FACTOR RRN5"/>
    <property type="match status" value="1"/>
</dbReference>
<dbReference type="GO" id="GO:0042790">
    <property type="term" value="P:nucleolar large rRNA transcription by RNA polymerase I"/>
    <property type="evidence" value="ECO:0007669"/>
    <property type="project" value="InterPro"/>
</dbReference>
<name>C5MJL0_CANTT</name>
<protein>
    <recommendedName>
        <fullName evidence="4">Myb-like domain-containing protein</fullName>
    </recommendedName>
</protein>
<dbReference type="eggNOG" id="ENOG502RY38">
    <property type="taxonomic scope" value="Eukaryota"/>
</dbReference>
<evidence type="ECO:0008006" key="4">
    <source>
        <dbReference type="Google" id="ProtNLM"/>
    </source>
</evidence>
<dbReference type="GO" id="GO:0006361">
    <property type="term" value="P:transcription initiation at RNA polymerase I promoter"/>
    <property type="evidence" value="ECO:0007669"/>
    <property type="project" value="TreeGrafter"/>
</dbReference>
<evidence type="ECO:0000313" key="3">
    <source>
        <dbReference type="Proteomes" id="UP000002037"/>
    </source>
</evidence>
<dbReference type="OrthoDB" id="2240312at2759"/>
<keyword evidence="3" id="KW-1185">Reference proteome</keyword>
<dbReference type="GO" id="GO:0000182">
    <property type="term" value="F:rDNA binding"/>
    <property type="evidence" value="ECO:0007669"/>
    <property type="project" value="TreeGrafter"/>
</dbReference>
<reference evidence="2 3" key="1">
    <citation type="journal article" date="2009" name="Nature">
        <title>Evolution of pathogenicity and sexual reproduction in eight Candida genomes.</title>
        <authorList>
            <person name="Butler G."/>
            <person name="Rasmussen M.D."/>
            <person name="Lin M.F."/>
            <person name="Santos M.A."/>
            <person name="Sakthikumar S."/>
            <person name="Munro C.A."/>
            <person name="Rheinbay E."/>
            <person name="Grabherr M."/>
            <person name="Forche A."/>
            <person name="Reedy J.L."/>
            <person name="Agrafioti I."/>
            <person name="Arnaud M.B."/>
            <person name="Bates S."/>
            <person name="Brown A.J."/>
            <person name="Brunke S."/>
            <person name="Costanzo M.C."/>
            <person name="Fitzpatrick D.A."/>
            <person name="de Groot P.W."/>
            <person name="Harris D."/>
            <person name="Hoyer L.L."/>
            <person name="Hube B."/>
            <person name="Klis F.M."/>
            <person name="Kodira C."/>
            <person name="Lennard N."/>
            <person name="Logue M.E."/>
            <person name="Martin R."/>
            <person name="Neiman A.M."/>
            <person name="Nikolaou E."/>
            <person name="Quail M.A."/>
            <person name="Quinn J."/>
            <person name="Santos M.C."/>
            <person name="Schmitzberger F.F."/>
            <person name="Sherlock G."/>
            <person name="Shah P."/>
            <person name="Silverstein K.A."/>
            <person name="Skrzypek M.S."/>
            <person name="Soll D."/>
            <person name="Staggs R."/>
            <person name="Stansfield I."/>
            <person name="Stumpf M.P."/>
            <person name="Sudbery P.E."/>
            <person name="Srikantha T."/>
            <person name="Zeng Q."/>
            <person name="Berman J."/>
            <person name="Berriman M."/>
            <person name="Heitman J."/>
            <person name="Gow N.A."/>
            <person name="Lorenz M.C."/>
            <person name="Birren B.W."/>
            <person name="Kellis M."/>
            <person name="Cuomo C.A."/>
        </authorList>
    </citation>
    <scope>NUCLEOTIDE SEQUENCE [LARGE SCALE GENOMIC DNA]</scope>
    <source>
        <strain evidence="3">ATCC MYA-3404 / T1</strain>
    </source>
</reference>